<proteinExistence type="predicted"/>
<evidence type="ECO:0000313" key="2">
    <source>
        <dbReference type="Proteomes" id="UP000774326"/>
    </source>
</evidence>
<feature type="non-terminal residue" evidence="1">
    <location>
        <position position="1"/>
    </location>
</feature>
<accession>A0A9P8QC24</accession>
<evidence type="ECO:0000313" key="1">
    <source>
        <dbReference type="EMBL" id="KAH3688292.1"/>
    </source>
</evidence>
<sequence length="241" mass="26493">MATPSAEIGKIWLNERRDVDQTRNRDGSVGGLGINAGNVQLDVSGQGFDQQLGVLDVGDQRNSVVNSHTTGLVTLRDVVGWSSESVGRWQVDVQVNQVLGQMFGQGVLGLLVFTFFVQDFQVLDWDTVFVDEIRGSGGSDVTFNDLDFVVLGDELNVVWTSDVQGLTDLSSGNDDSLDGFWVQVLRWNDQSSITGVDTSIFNVFRDNVHDQFTISGNSIHFNFFGVFQVLGDDDWVVSGNF</sequence>
<name>A0A9P8QC24_WICPI</name>
<protein>
    <submittedName>
        <fullName evidence="1">Uncharacterized protein</fullName>
    </submittedName>
</protein>
<dbReference type="OrthoDB" id="10408458at2759"/>
<dbReference type="AlphaFoldDB" id="A0A9P8QC24"/>
<dbReference type="Proteomes" id="UP000774326">
    <property type="component" value="Unassembled WGS sequence"/>
</dbReference>
<reference evidence="1" key="2">
    <citation type="submission" date="2021-01" db="EMBL/GenBank/DDBJ databases">
        <authorList>
            <person name="Schikora-Tamarit M.A."/>
        </authorList>
    </citation>
    <scope>NUCLEOTIDE SEQUENCE</scope>
    <source>
        <strain evidence="1">CBS2887</strain>
    </source>
</reference>
<gene>
    <name evidence="1" type="ORF">WICPIJ_000721</name>
</gene>
<comment type="caution">
    <text evidence="1">The sequence shown here is derived from an EMBL/GenBank/DDBJ whole genome shotgun (WGS) entry which is preliminary data.</text>
</comment>
<organism evidence="1 2">
    <name type="scientific">Wickerhamomyces pijperi</name>
    <name type="common">Yeast</name>
    <name type="synonym">Pichia pijperi</name>
    <dbReference type="NCBI Taxonomy" id="599730"/>
    <lineage>
        <taxon>Eukaryota</taxon>
        <taxon>Fungi</taxon>
        <taxon>Dikarya</taxon>
        <taxon>Ascomycota</taxon>
        <taxon>Saccharomycotina</taxon>
        <taxon>Saccharomycetes</taxon>
        <taxon>Phaffomycetales</taxon>
        <taxon>Wickerhamomycetaceae</taxon>
        <taxon>Wickerhamomyces</taxon>
    </lineage>
</organism>
<keyword evidence="2" id="KW-1185">Reference proteome</keyword>
<reference evidence="1" key="1">
    <citation type="journal article" date="2021" name="Open Biol.">
        <title>Shared evolutionary footprints suggest mitochondrial oxidative damage underlies multiple complex I losses in fungi.</title>
        <authorList>
            <person name="Schikora-Tamarit M.A."/>
            <person name="Marcet-Houben M."/>
            <person name="Nosek J."/>
            <person name="Gabaldon T."/>
        </authorList>
    </citation>
    <scope>NUCLEOTIDE SEQUENCE</scope>
    <source>
        <strain evidence="1">CBS2887</strain>
    </source>
</reference>
<dbReference type="EMBL" id="JAEUBG010000444">
    <property type="protein sequence ID" value="KAH3688292.1"/>
    <property type="molecule type" value="Genomic_DNA"/>
</dbReference>